<dbReference type="PROSITE" id="PS00018">
    <property type="entry name" value="EF_HAND_1"/>
    <property type="match status" value="1"/>
</dbReference>
<name>A0ABD1N638_9FABA</name>
<accession>A0ABD1N638</accession>
<organism evidence="4 5">
    <name type="scientific">Flemingia macrophylla</name>
    <dbReference type="NCBI Taxonomy" id="520843"/>
    <lineage>
        <taxon>Eukaryota</taxon>
        <taxon>Viridiplantae</taxon>
        <taxon>Streptophyta</taxon>
        <taxon>Embryophyta</taxon>
        <taxon>Tracheophyta</taxon>
        <taxon>Spermatophyta</taxon>
        <taxon>Magnoliopsida</taxon>
        <taxon>eudicotyledons</taxon>
        <taxon>Gunneridae</taxon>
        <taxon>Pentapetalae</taxon>
        <taxon>rosids</taxon>
        <taxon>fabids</taxon>
        <taxon>Fabales</taxon>
        <taxon>Fabaceae</taxon>
        <taxon>Papilionoideae</taxon>
        <taxon>50 kb inversion clade</taxon>
        <taxon>NPAAA clade</taxon>
        <taxon>indigoferoid/millettioid clade</taxon>
        <taxon>Phaseoleae</taxon>
        <taxon>Flemingia</taxon>
    </lineage>
</organism>
<dbReference type="AlphaFoldDB" id="A0ABD1N638"/>
<comment type="caution">
    <text evidence="4">The sequence shown here is derived from an EMBL/GenBank/DDBJ whole genome shotgun (WGS) entry which is preliminary data.</text>
</comment>
<keyword evidence="5" id="KW-1185">Reference proteome</keyword>
<dbReference type="InterPro" id="IPR018247">
    <property type="entry name" value="EF_Hand_1_Ca_BS"/>
</dbReference>
<dbReference type="EMBL" id="JBGMDY010000002">
    <property type="protein sequence ID" value="KAL2343551.1"/>
    <property type="molecule type" value="Genomic_DNA"/>
</dbReference>
<dbReference type="PROSITE" id="PS50222">
    <property type="entry name" value="EF_HAND_2"/>
    <property type="match status" value="1"/>
</dbReference>
<keyword evidence="1" id="KW-0106">Calcium</keyword>
<dbReference type="Proteomes" id="UP001603857">
    <property type="component" value="Unassembled WGS sequence"/>
</dbReference>
<evidence type="ECO:0000313" key="4">
    <source>
        <dbReference type="EMBL" id="KAL2343551.1"/>
    </source>
</evidence>
<evidence type="ECO:0000259" key="3">
    <source>
        <dbReference type="PROSITE" id="PS50222"/>
    </source>
</evidence>
<evidence type="ECO:0000256" key="2">
    <source>
        <dbReference type="SAM" id="MobiDB-lite"/>
    </source>
</evidence>
<reference evidence="4 5" key="1">
    <citation type="submission" date="2024-08" db="EMBL/GenBank/DDBJ databases">
        <title>Insights into the chromosomal genome structure of Flemingia macrophylla.</title>
        <authorList>
            <person name="Ding Y."/>
            <person name="Zhao Y."/>
            <person name="Bi W."/>
            <person name="Wu M."/>
            <person name="Zhao G."/>
            <person name="Gong Y."/>
            <person name="Li W."/>
            <person name="Zhang P."/>
        </authorList>
    </citation>
    <scope>NUCLEOTIDE SEQUENCE [LARGE SCALE GENOMIC DNA]</scope>
    <source>
        <strain evidence="4">DYQJB</strain>
        <tissue evidence="4">Leaf</tissue>
    </source>
</reference>
<protein>
    <recommendedName>
        <fullName evidence="3">EF-hand domain-containing protein</fullName>
    </recommendedName>
</protein>
<feature type="region of interest" description="Disordered" evidence="2">
    <location>
        <begin position="47"/>
        <end position="69"/>
    </location>
</feature>
<sequence>MIKSVDSDDDGNVNFPEFKRMMSNNRSNANDAWAKMIWERVPRTQKLGIVKNHSGTWRHPHPTERNKEN</sequence>
<dbReference type="Gene3D" id="1.10.238.10">
    <property type="entry name" value="EF-hand"/>
    <property type="match status" value="1"/>
</dbReference>
<feature type="domain" description="EF-hand" evidence="3">
    <location>
        <begin position="1"/>
        <end position="28"/>
    </location>
</feature>
<dbReference type="InterPro" id="IPR011992">
    <property type="entry name" value="EF-hand-dom_pair"/>
</dbReference>
<proteinExistence type="predicted"/>
<dbReference type="SUPFAM" id="SSF47473">
    <property type="entry name" value="EF-hand"/>
    <property type="match status" value="1"/>
</dbReference>
<dbReference type="InterPro" id="IPR002048">
    <property type="entry name" value="EF_hand_dom"/>
</dbReference>
<evidence type="ECO:0000256" key="1">
    <source>
        <dbReference type="ARBA" id="ARBA00022837"/>
    </source>
</evidence>
<gene>
    <name evidence="4" type="ORF">Fmac_004836</name>
</gene>
<evidence type="ECO:0000313" key="5">
    <source>
        <dbReference type="Proteomes" id="UP001603857"/>
    </source>
</evidence>